<accession>A0ABP8MF55</accession>
<protein>
    <submittedName>
        <fullName evidence="5">GNAT family N-acetyltransferase</fullName>
    </submittedName>
</protein>
<evidence type="ECO:0000256" key="2">
    <source>
        <dbReference type="ARBA" id="ARBA00023315"/>
    </source>
</evidence>
<dbReference type="InterPro" id="IPR051531">
    <property type="entry name" value="N-acetyltransferase"/>
</dbReference>
<dbReference type="PROSITE" id="PS51186">
    <property type="entry name" value="GNAT"/>
    <property type="match status" value="1"/>
</dbReference>
<evidence type="ECO:0000259" key="4">
    <source>
        <dbReference type="PROSITE" id="PS51186"/>
    </source>
</evidence>
<proteinExistence type="inferred from homology"/>
<dbReference type="EMBL" id="BAABEZ010000001">
    <property type="protein sequence ID" value="GAA4448667.1"/>
    <property type="molecule type" value="Genomic_DNA"/>
</dbReference>
<keyword evidence="6" id="KW-1185">Reference proteome</keyword>
<dbReference type="RefSeq" id="WP_344821683.1">
    <property type="nucleotide sequence ID" value="NZ_BAABEZ010000001.1"/>
</dbReference>
<keyword evidence="1" id="KW-0808">Transferase</keyword>
<dbReference type="Gene3D" id="3.40.630.30">
    <property type="match status" value="1"/>
</dbReference>
<keyword evidence="2" id="KW-0012">Acyltransferase</keyword>
<dbReference type="InterPro" id="IPR000182">
    <property type="entry name" value="GNAT_dom"/>
</dbReference>
<gene>
    <name evidence="5" type="ORF">GCM10023092_01570</name>
</gene>
<feature type="domain" description="N-acetyltransferase" evidence="4">
    <location>
        <begin position="3"/>
        <end position="164"/>
    </location>
</feature>
<reference evidence="6" key="1">
    <citation type="journal article" date="2019" name="Int. J. Syst. Evol. Microbiol.">
        <title>The Global Catalogue of Microorganisms (GCM) 10K type strain sequencing project: providing services to taxonomists for standard genome sequencing and annotation.</title>
        <authorList>
            <consortium name="The Broad Institute Genomics Platform"/>
            <consortium name="The Broad Institute Genome Sequencing Center for Infectious Disease"/>
            <person name="Wu L."/>
            <person name="Ma J."/>
        </authorList>
    </citation>
    <scope>NUCLEOTIDE SEQUENCE [LARGE SCALE GENOMIC DNA]</scope>
    <source>
        <strain evidence="6">JCM 31921</strain>
    </source>
</reference>
<dbReference type="PANTHER" id="PTHR43792:SF8">
    <property type="entry name" value="[RIBOSOMAL PROTEIN US5]-ALANINE N-ACETYLTRANSFERASE"/>
    <property type="match status" value="1"/>
</dbReference>
<evidence type="ECO:0000256" key="1">
    <source>
        <dbReference type="ARBA" id="ARBA00022679"/>
    </source>
</evidence>
<name>A0ABP8MF55_9BACT</name>
<dbReference type="Proteomes" id="UP001501410">
    <property type="component" value="Unassembled WGS sequence"/>
</dbReference>
<organism evidence="5 6">
    <name type="scientific">Rurimicrobium arvi</name>
    <dbReference type="NCBI Taxonomy" id="2049916"/>
    <lineage>
        <taxon>Bacteria</taxon>
        <taxon>Pseudomonadati</taxon>
        <taxon>Bacteroidota</taxon>
        <taxon>Chitinophagia</taxon>
        <taxon>Chitinophagales</taxon>
        <taxon>Chitinophagaceae</taxon>
        <taxon>Rurimicrobium</taxon>
    </lineage>
</organism>
<dbReference type="PANTHER" id="PTHR43792">
    <property type="entry name" value="GNAT FAMILY, PUTATIVE (AFU_ORTHOLOGUE AFUA_3G00765)-RELATED-RELATED"/>
    <property type="match status" value="1"/>
</dbReference>
<comment type="caution">
    <text evidence="5">The sequence shown here is derived from an EMBL/GenBank/DDBJ whole genome shotgun (WGS) entry which is preliminary data.</text>
</comment>
<evidence type="ECO:0000313" key="5">
    <source>
        <dbReference type="EMBL" id="GAA4448667.1"/>
    </source>
</evidence>
<dbReference type="InterPro" id="IPR016181">
    <property type="entry name" value="Acyl_CoA_acyltransferase"/>
</dbReference>
<evidence type="ECO:0000313" key="6">
    <source>
        <dbReference type="Proteomes" id="UP001501410"/>
    </source>
</evidence>
<sequence>MTIQLRPWNLNDLDRLVTLANHPDVARFMSDLFPHPYTREAGEKFIHWTIQNCPSTIMAIIADDQVAGSIGIHPQTDILRTNAEIGYWLGKDYWGMGIMSEAVRMMVPAGFEAYPQIQRIFGRVFGGNAASERVLEKAGFVQEGFFRDTLCKAGRHYDELIYAIRR</sequence>
<dbReference type="Pfam" id="PF13302">
    <property type="entry name" value="Acetyltransf_3"/>
    <property type="match status" value="1"/>
</dbReference>
<dbReference type="SUPFAM" id="SSF55729">
    <property type="entry name" value="Acyl-CoA N-acyltransferases (Nat)"/>
    <property type="match status" value="1"/>
</dbReference>
<comment type="similarity">
    <text evidence="3">Belongs to the acetyltransferase family. RimJ subfamily.</text>
</comment>
<evidence type="ECO:0000256" key="3">
    <source>
        <dbReference type="ARBA" id="ARBA00038502"/>
    </source>
</evidence>